<protein>
    <submittedName>
        <fullName evidence="2">Uncharacterized protein</fullName>
    </submittedName>
</protein>
<sequence length="400" mass="46348">MYNLNSEILDFLHDYPFGEDIVDSLQPLSEQYRGERVDKPPFSDLDEKEELDFLDAYTGTVQYKVGYYLERPFNCISTDPHEKPTELPVLHTNVVVANHQNIYRYLSDTNASLSNIYGLKNSEYENQSNENPAVVPPTIDFEKIHGANISSRKIAIVHKLEDRFRLRYKSDYFSLYGRKRKPRYVADELNNHFVALEIADGLQGYIQVDWLTVVDKYGRRYRMPYKFQEDNDNVNVPDVNPLQLKIKEVKNGIMKLYLVLIKAKQDHLKHLQPLVPFEPYRNAIDPAISTNVQGYAPLNPKELIQTYQLEKSQLAFTYCSIAADGKTRIPEWDTTVFSSILHEVHTRNSKRKPVKRIEHACPRCGHHFQTQPKQDSEDSASDDETSTDSPTTRSLKRKSN</sequence>
<feature type="region of interest" description="Disordered" evidence="1">
    <location>
        <begin position="362"/>
        <end position="400"/>
    </location>
</feature>
<evidence type="ECO:0000313" key="2">
    <source>
        <dbReference type="EMBL" id="CAF1586904.1"/>
    </source>
</evidence>
<evidence type="ECO:0000313" key="3">
    <source>
        <dbReference type="Proteomes" id="UP000663828"/>
    </source>
</evidence>
<organism evidence="2 3">
    <name type="scientific">Adineta ricciae</name>
    <name type="common">Rotifer</name>
    <dbReference type="NCBI Taxonomy" id="249248"/>
    <lineage>
        <taxon>Eukaryota</taxon>
        <taxon>Metazoa</taxon>
        <taxon>Spiralia</taxon>
        <taxon>Gnathifera</taxon>
        <taxon>Rotifera</taxon>
        <taxon>Eurotatoria</taxon>
        <taxon>Bdelloidea</taxon>
        <taxon>Adinetida</taxon>
        <taxon>Adinetidae</taxon>
        <taxon>Adineta</taxon>
    </lineage>
</organism>
<name>A0A815ZN49_ADIRI</name>
<reference evidence="2" key="1">
    <citation type="submission" date="2021-02" db="EMBL/GenBank/DDBJ databases">
        <authorList>
            <person name="Nowell W R."/>
        </authorList>
    </citation>
    <scope>NUCLEOTIDE SEQUENCE</scope>
</reference>
<comment type="caution">
    <text evidence="2">The sequence shown here is derived from an EMBL/GenBank/DDBJ whole genome shotgun (WGS) entry which is preliminary data.</text>
</comment>
<proteinExistence type="predicted"/>
<feature type="compositionally biased region" description="Acidic residues" evidence="1">
    <location>
        <begin position="377"/>
        <end position="386"/>
    </location>
</feature>
<accession>A0A815ZN49</accession>
<dbReference type="AlphaFoldDB" id="A0A815ZN49"/>
<evidence type="ECO:0000256" key="1">
    <source>
        <dbReference type="SAM" id="MobiDB-lite"/>
    </source>
</evidence>
<dbReference type="EMBL" id="CAJNOR010006139">
    <property type="protein sequence ID" value="CAF1586904.1"/>
    <property type="molecule type" value="Genomic_DNA"/>
</dbReference>
<keyword evidence="3" id="KW-1185">Reference proteome</keyword>
<dbReference type="Proteomes" id="UP000663828">
    <property type="component" value="Unassembled WGS sequence"/>
</dbReference>
<gene>
    <name evidence="2" type="ORF">XAT740_LOCUS46123</name>
</gene>